<accession>A0A6J8B7X4</accession>
<dbReference type="PANTHER" id="PTHR47020:SF1">
    <property type="entry name" value="HILLARIN"/>
    <property type="match status" value="1"/>
</dbReference>
<dbReference type="EMBL" id="CACVKT020002708">
    <property type="protein sequence ID" value="CAC5379410.1"/>
    <property type="molecule type" value="Genomic_DNA"/>
</dbReference>
<gene>
    <name evidence="3" type="ORF">MCOR_15479</name>
</gene>
<dbReference type="SUPFAM" id="SSF54001">
    <property type="entry name" value="Cysteine proteinases"/>
    <property type="match status" value="1"/>
</dbReference>
<evidence type="ECO:0000259" key="2">
    <source>
        <dbReference type="Pfam" id="PF23265"/>
    </source>
</evidence>
<sequence length="850" mass="97805">MGCGNSQFAEANADEELPQEGHWDLEQGLDTLNIPMNLPQYPSPHVGAEFDLSEYDFNVVDSHALMAPAGLAISYEKLCKYLVKPEFDEIEIVRSFVVWISCQKIRTRLYPGSPSPQTPLGYMKMIKNKTGTFSALLTQMCRQVNIPCVIVRGIYKSSHFAPSRIDPVDFQCTWCAVCLDGDWGFVHPFLICTPSPRRVENAWESIEDGGNFIPGPRPWSEDWNTVDPLRVAFLPNTDKFKPRKKTKIGNKRIVKSVTPAPSRALKRRKVRAEGNPDLVLDTGMYTKLLKIDDEADEETEPQDIIFVRRTKRVFNETFFLIEPREIILHCFPDLREWQLLQKPVEIKRFLEYPHISVAYHEIGFCNPADQITKYVSRDGILTFKLKNKIKANQRMMKLGYELTQLGGRKTPSFEGSFVLLYQDYDIWTVHLRCPTKGFFRLVIFATANTNDYSKWIVDTEIECLEVRRYCTAIPIHPGSTGWGPQALSESLGLYLPSHEVGVIPMYQKEDYVVKFILLRHIDMKCELTHSDLDKKDVSKQLSYSLTNRELDFKVSALNEGDYVLSIYVFNNQFNEYVNAVNYLFTDKDLKSSIGKLQREPVPIKKAKYRLKMACIGDNVEELEDAIQSVLKEMPAEDEDVRRGKKRLAFIRLRRDLRDGINRRHIKTLGRAVVAAEKSRFARLLKPNIDAAEDLKAHLETLEMFSHDVLELKQWTISEIENYAHPPKGVVNTMQATYILLGEAPKYLKEWGNIQTLLRKQHDNSIIIRIKNYTGSITPDIIQLAAKKLRGVDVMEVKHASAGAATFYQWARNVLDEMEEGTFSPRKMSQNFDSLLTARDRYMLSNRTYYK</sequence>
<evidence type="ECO:0000313" key="3">
    <source>
        <dbReference type="EMBL" id="CAC5379410.1"/>
    </source>
</evidence>
<organism evidence="3 4">
    <name type="scientific">Mytilus coruscus</name>
    <name type="common">Sea mussel</name>
    <dbReference type="NCBI Taxonomy" id="42192"/>
    <lineage>
        <taxon>Eukaryota</taxon>
        <taxon>Metazoa</taxon>
        <taxon>Spiralia</taxon>
        <taxon>Lophotrochozoa</taxon>
        <taxon>Mollusca</taxon>
        <taxon>Bivalvia</taxon>
        <taxon>Autobranchia</taxon>
        <taxon>Pteriomorphia</taxon>
        <taxon>Mytilida</taxon>
        <taxon>Mytiloidea</taxon>
        <taxon>Mytilidae</taxon>
        <taxon>Mytilinae</taxon>
        <taxon>Mytilus</taxon>
    </lineage>
</organism>
<proteinExistence type="predicted"/>
<dbReference type="OrthoDB" id="6072884at2759"/>
<dbReference type="Gene3D" id="1.20.920.20">
    <property type="match status" value="1"/>
</dbReference>
<keyword evidence="4" id="KW-1185">Reference proteome</keyword>
<dbReference type="InterPro" id="IPR053041">
    <property type="entry name" value="Transglut-like_Superfamily_Mod"/>
</dbReference>
<dbReference type="Proteomes" id="UP000507470">
    <property type="component" value="Unassembled WGS sequence"/>
</dbReference>
<reference evidence="3 4" key="1">
    <citation type="submission" date="2020-06" db="EMBL/GenBank/DDBJ databases">
        <authorList>
            <person name="Li R."/>
            <person name="Bekaert M."/>
        </authorList>
    </citation>
    <scope>NUCLEOTIDE SEQUENCE [LARGE SCALE GENOMIC DNA]</scope>
    <source>
        <strain evidence="4">wild</strain>
    </source>
</reference>
<feature type="domain" description="KY-like immunoglobulin-like" evidence="2">
    <location>
        <begin position="347"/>
        <end position="471"/>
    </location>
</feature>
<protein>
    <recommendedName>
        <fullName evidence="2">KY-like immunoglobulin-like domain-containing protein</fullName>
    </recommendedName>
</protein>
<feature type="coiled-coil region" evidence="1">
    <location>
        <begin position="612"/>
        <end position="639"/>
    </location>
</feature>
<dbReference type="Pfam" id="PF23265">
    <property type="entry name" value="Ig-like_KY"/>
    <property type="match status" value="1"/>
</dbReference>
<dbReference type="InterPro" id="IPR038765">
    <property type="entry name" value="Papain-like_cys_pep_sf"/>
</dbReference>
<dbReference type="PANTHER" id="PTHR47020">
    <property type="entry name" value="HILLARIN"/>
    <property type="match status" value="1"/>
</dbReference>
<keyword evidence="1" id="KW-0175">Coiled coil</keyword>
<dbReference type="AlphaFoldDB" id="A0A6J8B7X4"/>
<name>A0A6J8B7X4_MYTCO</name>
<evidence type="ECO:0000256" key="1">
    <source>
        <dbReference type="SAM" id="Coils"/>
    </source>
</evidence>
<dbReference type="InterPro" id="IPR056564">
    <property type="entry name" value="Ig-like_KY"/>
</dbReference>
<evidence type="ECO:0000313" key="4">
    <source>
        <dbReference type="Proteomes" id="UP000507470"/>
    </source>
</evidence>